<feature type="repeat" description="RCC1" evidence="5">
    <location>
        <begin position="3616"/>
        <end position="3667"/>
    </location>
</feature>
<accession>B3S812</accession>
<dbReference type="InterPro" id="IPR051625">
    <property type="entry name" value="Signaling_Regulatory_Domain"/>
</dbReference>
<dbReference type="InterPro" id="IPR015943">
    <property type="entry name" value="WD40/YVTN_repeat-like_dom_sf"/>
</dbReference>
<dbReference type="PROSITE" id="PS50082">
    <property type="entry name" value="WD_REPEATS_2"/>
    <property type="match status" value="1"/>
</dbReference>
<dbReference type="SMART" id="SM00449">
    <property type="entry name" value="SPRY"/>
    <property type="match status" value="1"/>
</dbReference>
<evidence type="ECO:0008006" key="11">
    <source>
        <dbReference type="Google" id="ProtNLM"/>
    </source>
</evidence>
<feature type="repeat" description="RCC1" evidence="5">
    <location>
        <begin position="695"/>
        <end position="747"/>
    </location>
</feature>
<dbReference type="SUPFAM" id="SSF50978">
    <property type="entry name" value="WD40 repeat-like"/>
    <property type="match status" value="1"/>
</dbReference>
<dbReference type="InterPro" id="IPR009091">
    <property type="entry name" value="RCC1/BLIP-II"/>
</dbReference>
<feature type="repeat" description="RCC1" evidence="5">
    <location>
        <begin position="3511"/>
        <end position="3562"/>
    </location>
</feature>
<dbReference type="InterPro" id="IPR003877">
    <property type="entry name" value="SPRY_dom"/>
</dbReference>
<dbReference type="SUPFAM" id="SSF56204">
    <property type="entry name" value="Hect, E3 ligase catalytic domain"/>
    <property type="match status" value="1"/>
</dbReference>
<dbReference type="InterPro" id="IPR035983">
    <property type="entry name" value="Hect_E3_ubiquitin_ligase"/>
</dbReference>
<keyword evidence="10" id="KW-1185">Reference proteome</keyword>
<dbReference type="Gene3D" id="3.30.2410.10">
    <property type="entry name" value="Hect, E3 ligase catalytic domain"/>
    <property type="match status" value="1"/>
</dbReference>
<dbReference type="PROSITE" id="PS50237">
    <property type="entry name" value="HECT"/>
    <property type="match status" value="1"/>
</dbReference>
<organism evidence="9 10">
    <name type="scientific">Trichoplax adhaerens</name>
    <name type="common">Trichoplax reptans</name>
    <dbReference type="NCBI Taxonomy" id="10228"/>
    <lineage>
        <taxon>Eukaryota</taxon>
        <taxon>Metazoa</taxon>
        <taxon>Placozoa</taxon>
        <taxon>Uniplacotomia</taxon>
        <taxon>Trichoplacea</taxon>
        <taxon>Trichoplacidae</taxon>
        <taxon>Trichoplax</taxon>
    </lineage>
</organism>
<dbReference type="PANTHER" id="PTHR22872:SF6">
    <property type="entry name" value="E3 UBIQUITIN-PROTEIN LIGASE HERC1-RELATED"/>
    <property type="match status" value="1"/>
</dbReference>
<feature type="domain" description="B30.2/SPRY" evidence="7">
    <location>
        <begin position="1682"/>
        <end position="1877"/>
    </location>
</feature>
<dbReference type="Gene3D" id="2.130.10.30">
    <property type="entry name" value="Regulator of chromosome condensation 1/beta-lactamase-inhibitor protein II"/>
    <property type="match status" value="2"/>
</dbReference>
<dbReference type="OrthoDB" id="239701at2759"/>
<dbReference type="SMART" id="SM00119">
    <property type="entry name" value="HECTc"/>
    <property type="match status" value="1"/>
</dbReference>
<dbReference type="Gene3D" id="3.90.1750.10">
    <property type="entry name" value="Hect, E3 ligase catalytic domains"/>
    <property type="match status" value="1"/>
</dbReference>
<dbReference type="PROSITE" id="PS00626">
    <property type="entry name" value="RCC1_2"/>
    <property type="match status" value="2"/>
</dbReference>
<feature type="repeat" description="RCC1" evidence="5">
    <location>
        <begin position="3407"/>
        <end position="3455"/>
    </location>
</feature>
<protein>
    <recommendedName>
        <fullName evidence="11">B30.2/SPRY domain-containing protein</fullName>
    </recommendedName>
</protein>
<dbReference type="SMART" id="SM00320">
    <property type="entry name" value="WD40"/>
    <property type="match status" value="4"/>
</dbReference>
<dbReference type="InterPro" id="IPR000569">
    <property type="entry name" value="HECT_dom"/>
</dbReference>
<dbReference type="OMA" id="LAICCQN"/>
<dbReference type="PROSITE" id="PS50188">
    <property type="entry name" value="B302_SPRY"/>
    <property type="match status" value="1"/>
</dbReference>
<sequence length="4253" mass="474701">MQENSCEWSQGYHLTWYDHLNADWSNENIRLFTSRHGIDGLFDKLVTNREAQAANHDHQNSTYSALPTYESKTIDQSLLVDYLNTLILNQYRLVKAVNTQLPFTTYLRKRLIILQRLYHANFYRYYSQDKPLLQSVAAASSTHSSGPTRGPDSSNSLYRPSTSAITNLATTGQSQGVNLLIEVGVKTGINVIFMLLKQSWLNDAKSSTYWNQLLSTALQTLMLMPPLSLASEPKLPRLAQDTLNSVVEFLTSSLQADSGNTFEGRQIAIELLLTIAIQKGSLGAILNWIQLALSLANSPHPLPQDQPMAIHGDLFNRLLLQIEIGNCYRSLLISIYESIESIGVESIAANGSENKSVTSTQQEYIYIEDAAIHLLQEVASLAREHEGIFRDTVDSSLQTDHVKESHVYVWGSNSSYQLGISEPEKMLIPHLTPSFANSEQGNYGRLGLGDSSNQNRPKLIRFEHECKIKNLVSSKGSDGHTLAIASDGRIYSWGDGDYGKLGHGNHVTQKSPKLILGPMQGKVVRQIAVGYRHSAAITSEGLLYTWGDGDYGRLGHGDNHSRSIPTLVKDITGVGSVSCGSSFTVVISQDATTVWSFGAGDNGKLGHGDTSRVYRPKVISNLQGLLIRKVCCASQSSLALTSIGQVFVWGSGPCLGYGQADATFLVPKRLDEFQDLQIIDIAVGDNHCLALTCDNDVYSWGNNASGQCGLGNNNSPVLLPRKVTGFDNHVIYQISVGTSHSIAWTALPTDRCIVTSYKPFCIDLKENTFSKLYHLLDRFCTFNDTASSVVTHGQRKQLVCTCLNLLAIHLSLASTDWCSWTSALGQYSQPLRELMFRLIDTPEYFEDAKNVLSVGARLLLPDLPEMAKSMKHEEILEIRNTSTNAEKFINSAEGLLIFQQMDDLLLIMQKHLLTLCNKYIGKTHSDQQPKLCLEALNAYVSALTTSTVDILVEAKVIVQHFSVADKIREVLEAVLNSVVGTHLSQVTHSLLLLPPMITKTYLPDLILLVSCLDDFLCLLPGIESVDKELENLSNEKTETSDKEFGLEYKEPYVWLLDIQRTCCFLIGRCIGGMLYDMPSCNEDIVNYWIKSTLLQNGFEECINEDEYHRRVISEEEMENLIIKINPSIVGLINPNKSDTATELLWQHVREWLDDDGQDELSTKYNVLLDDACKYALASMLKHCRFAGVDIINSRQSNDSPLRLVLTNLNKLRTNLTSWIKKFKGFGDNSFKKIQDRLKSFALFLCCYIKSALLANNDEVQFVVEQFFMKKVASGSSNEQNEGLSSGSTNAANNSGNIDIGVKGLANKLEPNRQNAILRQMKQICDQVAKFMSLAIAATSSSCKNIDLPSMIIDIARNSRQKSEMRIYGLKVLLTLLSPDVTPPDLIHSAEVTPRFSLPSLPSCQVQFLIGCFGNIPSIKLDTNFTHYQDMTFFNTTEAQLEMQGATHRLYRMLLGLLHRYLCDKDSDQNTWSCTILVLLQSLSLYHNYEDLKVLISSEVVNILSRLINKVNPLKMSLHSRSVAFSPQTPFHIASKNWLQLLMSVASLRLLQIFCISVCLTSKSFSKVTMDSIGEILWQLLLKLKKCRHTLLGTDWNLSAFLVFIRRLSFSNSFISTISSTKWVKSLLEINNSYLETSGDGVISIQQRLLSINLLKCTLSALTADEHVIRQIIESLFDNISDMMSFIQPSTEYSDYSKLIVDYTTDSPMNLDPAIPIKANFDPDLTICCTVENLTTLVHSVNGRGYGIAASSIKSGTRRWNFYVTQDTRNSDGVCIGMTRYPITDYNYRTTSDMWLYRACNGSLYHGGELPSSTFPSYAGGDYITVIVDMQSCNIAFGKNDEEPMIAFENIDRQELLPVIVFGNNSPGERISLLDMRIDGPPIDLIAGDPLCAPSHVISAQALVELIRELHENKNWKTIINETIINRLTINDNVLIANNDEADGVTYSHIFPHHQISDSIVYSVAFNVDSLEEHQDPDYPKLCLHTLCRLAWPALAVLGGIDCGYRVGSTCQHQPSSRIVTLLGMKRSYSKLVTVLWNDTDAAVSEIPLAQLKLYKPKSFDIDGLDCINADVIQSIIYLSGLPENPLKEYRANSLFDGDNVQDHDIASTAFANSVDSAHLREGNDVQLPRWISSYYKLIQIRQDSELNTVKLSHLQFTATKALMILISCRKFTQLLSGQEAVELYDSCTNDSLKQVCIPFMKYFVRSAISSSPIRRFIPFTEFDRVFSVFVTKIQGFINKNEWDRESLSSSPTKIKSVDAAEMAGRIVGDHSARAISDKSGLTVANISTSISGPLLEMGFSRTQIQMAIEATADENTIPNIRDMLSWLLRSEIRSQLHSTDDHAATSARHFHVHDQSTPTHVNQLNSHLFDQSTRMSQLSGHSVIGSATTQVPTLHASNEVCELCLLNSSNMDRHMRSYHPGCNSNSSVNQVCGSGTPYYLCPSCRSNYLRQYGSGGEITTKLSTVENRYSFGRFKLLEEAFDLLSPSDRSKTSQGLVIDANDTADLRLASDSFDDIAPVLKFSFIDFKDNIMQYDQTDSLGNHFACYAHCQINSEGSQQSTRSVTIEKKKLRGSLAQQGQRLKSKSDRIFAMRRCTVASQICAARITTTYLLALFYYLPSHAEKLKYLHVLELDDADKLIKLLQIAIAGRIDQDYVSMYGISSAEQIDVIISAINVLISYDQSAFRQVVLLCTYDLSKVAFGEGINNDGTNILTDPKAAISDHQIFCSSRNLSIVKSLIETVIDSLAAHSQQNQAWIPTRSHHILGNKDLLLPLLNVLAACSISKLLPSWERSWAAYQLAILMGKLAHFGSKSDTKITFKSLKSLQCYLPSCSTQLLSAHKTPVISLSCHFDSGLVVISTVSNTVYLRELKTGGYHATVLDVEETDTNIDCDDANLFHEENKIRKYIGNLQFNSNGKYFAGSKRRKIYFGVTSNGKRSVYTQACHVTCLTWPRYRRINSGEENIRDYLLVGTENGDVFILEVNNNDALQKRPMPAFQRSSAITSLAWHSTSSYFIVASADGIIQIGLLSHLFDPVEIYRHPDECDITTSWDVSGRYLSIIVASHDDSTAMIWVEDNQELKLDFTIPLNTTIIKWSNGFVDKTGETCLFATGDDIGLIRMYVVSYQGVSSNFEHQSISPVSAFERKQFNSKNLSRHQYSNIYHLYNIAGHEDSIVSLAFISNDSVLVSLCADHQVNFWSAYDGIPLQTYQSNKPVVCFESLGNFGLALGSVGLKDVTVFLFNDDWLEKIRYSAVSKHSLHLCGFTQLDIAPCLCGLIKNLPAIMLEQYTYEKCIIKDGDQLMHSRYLQSLTSIVCTLNLDRIICYDPIKRSINLETIYPLPEWKWLVDYCRAEQLCVSLQCSRQQNLFQLITSTKENEILPPWKLAMDREIIEWVTDRPQDWKMSAKCEAYTWGGGRHGQLAESGRLVLQPTLTSSFSKAKQIHCGHNSTFVIEHDGTVLACGEGSYGRLGQGNSDDLPRLRPITALQGFVVTELATSTGLEGHSLALTETGEVFSWGDGDYGKLGHGNSERQRRPRQIEALRGEDVLHVACGHKHSAIVTVDGKLFTFGASDLGRLGLGNTSNKKLPAQVTALQPIMVELIACGANHTVVVTTDRESVWTFGEGEYGQLGLGRTTAKMTPQYVDAFSKLNIKKICCGARFTLALTKEGKVYSCGHNRCNGIFEVDTQHADYYPQQVMALSEQFIEDIAAGYEHALALTKEGDVWSWGNDTDGQLGLGQTLPQREPCLISSLQGKGIRQISAGHNHSAAWTVAPASIRKAMATSSSLELGLPERIPEIYGSLAGIDIQLIRSRLQYLLDMSEAIYYSWRLLDLCPKKLSHISNGFMGIMQGFLRPLLPTRVTMQPFLRHISKTMLHNRNFGPTVKQVMQSNLAELCLPMRAWKVKLVGEGADDAGGVFDDTVSEMCKELESNDVSLLIPTPNSVDQLGYNQDRFIINPSASSIEELKKFEFLGVLLGISVRSKKPLDLHLSPTVWKQICGIPLTEGDIEEVDTLFIQTMRSLRDVEYNDIDENTFQEYFPISTFVAKDSNGKFVPIVPGGRNIELSYNTRMNYVKSAIEFRLHEVDSQIAAIRKGMSWVIPVPLLSFMTELQLEKITCGAAEIDISVLKSMISFKAGEEINQLLSWLWSILESFSSKEKVLFMRFISGRSRLPSNKMDLGQKFQVIKVDRPLDSLPMSQTCFFQLRLPSYSSQEVMAEKLRYAISNCRSIDTDNYMLANNDITEAPGDLADEML</sequence>
<evidence type="ECO:0000313" key="10">
    <source>
        <dbReference type="Proteomes" id="UP000009022"/>
    </source>
</evidence>
<feature type="repeat" description="RCC1" evidence="5">
    <location>
        <begin position="592"/>
        <end position="643"/>
    </location>
</feature>
<dbReference type="Pfam" id="PF00400">
    <property type="entry name" value="WD40"/>
    <property type="match status" value="2"/>
</dbReference>
<dbReference type="PROSITE" id="PS50012">
    <property type="entry name" value="RCC1_3"/>
    <property type="match status" value="13"/>
</dbReference>
<feature type="repeat" description="RCC1" evidence="5">
    <location>
        <begin position="644"/>
        <end position="694"/>
    </location>
</feature>
<dbReference type="KEGG" id="tad:TRIADDRAFT_60369"/>
<dbReference type="Gene3D" id="2.130.10.10">
    <property type="entry name" value="YVTN repeat-like/Quinoprotein amine dehydrogenase"/>
    <property type="match status" value="2"/>
</dbReference>
<dbReference type="Pfam" id="PF00622">
    <property type="entry name" value="SPRY"/>
    <property type="match status" value="1"/>
</dbReference>
<dbReference type="CDD" id="cd14331">
    <property type="entry name" value="UBA_HERC1_2"/>
    <property type="match status" value="1"/>
</dbReference>
<dbReference type="SUPFAM" id="SSF50985">
    <property type="entry name" value="RCC1/BLIP-II"/>
    <property type="match status" value="2"/>
</dbReference>
<feature type="repeat" description="RCC1" evidence="5">
    <location>
        <begin position="3668"/>
        <end position="3720"/>
    </location>
</feature>
<dbReference type="eggNOG" id="KOG1426">
    <property type="taxonomic scope" value="Eukaryota"/>
</dbReference>
<feature type="repeat" description="RCC1" evidence="5">
    <location>
        <begin position="3456"/>
        <end position="3510"/>
    </location>
</feature>
<proteinExistence type="predicted"/>
<dbReference type="STRING" id="10228.B3S812"/>
<dbReference type="PANTHER" id="PTHR22872">
    <property type="entry name" value="BTK-BINDING PROTEIN-RELATED"/>
    <property type="match status" value="1"/>
</dbReference>
<feature type="domain" description="HECT" evidence="8">
    <location>
        <begin position="3902"/>
        <end position="4237"/>
    </location>
</feature>
<evidence type="ECO:0000259" key="7">
    <source>
        <dbReference type="PROSITE" id="PS50188"/>
    </source>
</evidence>
<dbReference type="Gene3D" id="2.60.120.920">
    <property type="match status" value="1"/>
</dbReference>
<evidence type="ECO:0000313" key="9">
    <source>
        <dbReference type="EMBL" id="EDV21026.1"/>
    </source>
</evidence>
<feature type="repeat" description="RCC1" evidence="5">
    <location>
        <begin position="3563"/>
        <end position="3614"/>
    </location>
</feature>
<dbReference type="CTD" id="6757655"/>
<gene>
    <name evidence="9" type="ORF">TRIADDRAFT_60369</name>
</gene>
<dbReference type="HOGENOM" id="CLU_000091_0_0_1"/>
<dbReference type="Proteomes" id="UP000009022">
    <property type="component" value="Unassembled WGS sequence"/>
</dbReference>
<feature type="repeat" description="RCC1" evidence="5">
    <location>
        <begin position="3721"/>
        <end position="3772"/>
    </location>
</feature>
<dbReference type="InterPro" id="IPR036322">
    <property type="entry name" value="WD40_repeat_dom_sf"/>
</dbReference>
<name>B3S812_TRIAD</name>
<feature type="repeat" description="RCC1" evidence="5">
    <location>
        <begin position="405"/>
        <end position="487"/>
    </location>
</feature>
<dbReference type="Pfam" id="PF00415">
    <property type="entry name" value="RCC1"/>
    <property type="match status" value="2"/>
</dbReference>
<evidence type="ECO:0000259" key="8">
    <source>
        <dbReference type="PROSITE" id="PS50237"/>
    </source>
</evidence>
<reference evidence="9 10" key="1">
    <citation type="journal article" date="2008" name="Nature">
        <title>The Trichoplax genome and the nature of placozoans.</title>
        <authorList>
            <person name="Srivastava M."/>
            <person name="Begovic E."/>
            <person name="Chapman J."/>
            <person name="Putnam N.H."/>
            <person name="Hellsten U."/>
            <person name="Kawashima T."/>
            <person name="Kuo A."/>
            <person name="Mitros T."/>
            <person name="Salamov A."/>
            <person name="Carpenter M.L."/>
            <person name="Signorovitch A.Y."/>
            <person name="Moreno M.A."/>
            <person name="Kamm K."/>
            <person name="Grimwood J."/>
            <person name="Schmutz J."/>
            <person name="Shapiro H."/>
            <person name="Grigoriev I.V."/>
            <person name="Buss L.W."/>
            <person name="Schierwater B."/>
            <person name="Dellaporta S.L."/>
            <person name="Rokhsar D.S."/>
        </authorList>
    </citation>
    <scope>NUCLEOTIDE SEQUENCE [LARGE SCALE GENOMIC DNA]</scope>
    <source>
        <strain evidence="9 10">Grell-BS-1999</strain>
    </source>
</reference>
<evidence type="ECO:0000256" key="5">
    <source>
        <dbReference type="PROSITE-ProRule" id="PRU00235"/>
    </source>
</evidence>
<dbReference type="InterPro" id="IPR013320">
    <property type="entry name" value="ConA-like_dom_sf"/>
</dbReference>
<dbReference type="Pfam" id="PF00632">
    <property type="entry name" value="HECT"/>
    <property type="match status" value="1"/>
</dbReference>
<keyword evidence="1" id="KW-0677">Repeat</keyword>
<dbReference type="FunFam" id="2.60.120.920:FF:000015">
    <property type="entry name" value="LOW QUALITY PROTEIN: probable E3 ubiquitin-protein ligase HERC1"/>
    <property type="match status" value="1"/>
</dbReference>
<evidence type="ECO:0000256" key="2">
    <source>
        <dbReference type="ARBA" id="ARBA00022786"/>
    </source>
</evidence>
<dbReference type="InterPro" id="IPR035768">
    <property type="entry name" value="SPRY_HERC1"/>
</dbReference>
<dbReference type="InterPro" id="IPR043136">
    <property type="entry name" value="B30.2/SPRY_sf"/>
</dbReference>
<dbReference type="InterPro" id="IPR001680">
    <property type="entry name" value="WD40_rpt"/>
</dbReference>
<evidence type="ECO:0000256" key="3">
    <source>
        <dbReference type="PROSITE-ProRule" id="PRU00104"/>
    </source>
</evidence>
<dbReference type="PhylomeDB" id="B3S812"/>
<feature type="active site" description="Glycyl thioester intermediate" evidence="3">
    <location>
        <position position="4200"/>
    </location>
</feature>
<dbReference type="FunCoup" id="B3S812">
    <property type="interactions" value="654"/>
</dbReference>
<dbReference type="CDD" id="cd12881">
    <property type="entry name" value="SPRY_HERC1"/>
    <property type="match status" value="1"/>
</dbReference>
<feature type="repeat" description="RCC1" evidence="5">
    <location>
        <begin position="541"/>
        <end position="590"/>
    </location>
</feature>
<dbReference type="GeneID" id="6757655"/>
<keyword evidence="2 3" id="KW-0833">Ubl conjugation pathway</keyword>
<evidence type="ECO:0000256" key="1">
    <source>
        <dbReference type="ARBA" id="ARBA00022737"/>
    </source>
</evidence>
<evidence type="ECO:0000256" key="4">
    <source>
        <dbReference type="PROSITE-ProRule" id="PRU00221"/>
    </source>
</evidence>
<feature type="repeat" description="RCC1" evidence="5">
    <location>
        <begin position="488"/>
        <end position="540"/>
    </location>
</feature>
<dbReference type="InterPro" id="IPR001870">
    <property type="entry name" value="B30.2/SPRY"/>
</dbReference>
<dbReference type="Pfam" id="PF25390">
    <property type="entry name" value="WD40_RLD"/>
    <property type="match status" value="2"/>
</dbReference>
<dbReference type="InParanoid" id="B3S812"/>
<dbReference type="InterPro" id="IPR000408">
    <property type="entry name" value="Reg_chr_condens"/>
</dbReference>
<evidence type="ECO:0000256" key="6">
    <source>
        <dbReference type="SAM" id="MobiDB-lite"/>
    </source>
</evidence>
<dbReference type="Gene3D" id="3.30.2160.10">
    <property type="entry name" value="Hect, E3 ligase catalytic domain"/>
    <property type="match status" value="1"/>
</dbReference>
<dbReference type="GO" id="GO:0004842">
    <property type="term" value="F:ubiquitin-protein transferase activity"/>
    <property type="evidence" value="ECO:0007669"/>
    <property type="project" value="InterPro"/>
</dbReference>
<dbReference type="InterPro" id="IPR058923">
    <property type="entry name" value="RCC1-like_dom"/>
</dbReference>
<feature type="repeat" description="WD" evidence="4">
    <location>
        <begin position="3166"/>
        <end position="3207"/>
    </location>
</feature>
<feature type="region of interest" description="Disordered" evidence="6">
    <location>
        <begin position="138"/>
        <end position="157"/>
    </location>
</feature>
<dbReference type="SUPFAM" id="SSF49899">
    <property type="entry name" value="Concanavalin A-like lectins/glucanases"/>
    <property type="match status" value="1"/>
</dbReference>
<dbReference type="PRINTS" id="PR00633">
    <property type="entry name" value="RCCNDNSATION"/>
</dbReference>
<keyword evidence="4" id="KW-0853">WD repeat</keyword>
<dbReference type="RefSeq" id="XP_002116356.1">
    <property type="nucleotide sequence ID" value="XM_002116320.1"/>
</dbReference>
<dbReference type="EMBL" id="DS985255">
    <property type="protein sequence ID" value="EDV21026.1"/>
    <property type="molecule type" value="Genomic_DNA"/>
</dbReference>
<dbReference type="PROSITE" id="PS50294">
    <property type="entry name" value="WD_REPEATS_REGION"/>
    <property type="match status" value="1"/>
</dbReference>